<dbReference type="Gene3D" id="3.90.550.10">
    <property type="entry name" value="Spore Coat Polysaccharide Biosynthesis Protein SpsA, Chain A"/>
    <property type="match status" value="1"/>
</dbReference>
<evidence type="ECO:0000313" key="6">
    <source>
        <dbReference type="EMBL" id="KKR85811.1"/>
    </source>
</evidence>
<evidence type="ECO:0000259" key="5">
    <source>
        <dbReference type="Pfam" id="PF00535"/>
    </source>
</evidence>
<keyword evidence="4" id="KW-0812">Transmembrane</keyword>
<feature type="domain" description="Glycosyltransferase 2-like" evidence="5">
    <location>
        <begin position="55"/>
        <end position="224"/>
    </location>
</feature>
<comment type="similarity">
    <text evidence="1">Belongs to the glycosyltransferase 2 family.</text>
</comment>
<keyword evidence="2" id="KW-0328">Glycosyltransferase</keyword>
<keyword evidence="4" id="KW-1133">Transmembrane helix</keyword>
<reference evidence="6 7" key="1">
    <citation type="journal article" date="2015" name="Nature">
        <title>rRNA introns, odd ribosomes, and small enigmatic genomes across a large radiation of phyla.</title>
        <authorList>
            <person name="Brown C.T."/>
            <person name="Hug L.A."/>
            <person name="Thomas B.C."/>
            <person name="Sharon I."/>
            <person name="Castelle C.J."/>
            <person name="Singh A."/>
            <person name="Wilkins M.J."/>
            <person name="Williams K.H."/>
            <person name="Banfield J.F."/>
        </authorList>
    </citation>
    <scope>NUCLEOTIDE SEQUENCE [LARGE SCALE GENOMIC DNA]</scope>
</reference>
<proteinExistence type="inferred from homology"/>
<protein>
    <submittedName>
        <fullName evidence="6">Glycosyl transferase family 2</fullName>
    </submittedName>
</protein>
<dbReference type="InterPro" id="IPR029044">
    <property type="entry name" value="Nucleotide-diphossugar_trans"/>
</dbReference>
<name>A0A0G0UEJ4_9BACT</name>
<dbReference type="GO" id="GO:0016757">
    <property type="term" value="F:glycosyltransferase activity"/>
    <property type="evidence" value="ECO:0007669"/>
    <property type="project" value="UniProtKB-KW"/>
</dbReference>
<evidence type="ECO:0000256" key="4">
    <source>
        <dbReference type="SAM" id="Phobius"/>
    </source>
</evidence>
<evidence type="ECO:0000256" key="3">
    <source>
        <dbReference type="ARBA" id="ARBA00022679"/>
    </source>
</evidence>
<evidence type="ECO:0000256" key="1">
    <source>
        <dbReference type="ARBA" id="ARBA00006739"/>
    </source>
</evidence>
<dbReference type="InterPro" id="IPR001173">
    <property type="entry name" value="Glyco_trans_2-like"/>
</dbReference>
<dbReference type="Pfam" id="PF00535">
    <property type="entry name" value="Glycos_transf_2"/>
    <property type="match status" value="1"/>
</dbReference>
<organism evidence="6 7">
    <name type="scientific">Candidatus Curtissbacteria bacterium GW2011_GWA1_41_11</name>
    <dbReference type="NCBI Taxonomy" id="1618409"/>
    <lineage>
        <taxon>Bacteria</taxon>
        <taxon>Candidatus Curtissiibacteriota</taxon>
    </lineage>
</organism>
<dbReference type="PANTHER" id="PTHR43630">
    <property type="entry name" value="POLY-BETA-1,6-N-ACETYL-D-GLUCOSAMINE SYNTHASE"/>
    <property type="match status" value="1"/>
</dbReference>
<keyword evidence="3 6" id="KW-0808">Transferase</keyword>
<dbReference type="AlphaFoldDB" id="A0A0G0UEJ4"/>
<dbReference type="Proteomes" id="UP000034854">
    <property type="component" value="Unassembled WGS sequence"/>
</dbReference>
<dbReference type="PANTHER" id="PTHR43630:SF1">
    <property type="entry name" value="POLY-BETA-1,6-N-ACETYL-D-GLUCOSAMINE SYNTHASE"/>
    <property type="match status" value="1"/>
</dbReference>
<feature type="transmembrane region" description="Helical" evidence="4">
    <location>
        <begin position="293"/>
        <end position="324"/>
    </location>
</feature>
<accession>A0A0G0UEJ4</accession>
<comment type="caution">
    <text evidence="6">The sequence shown here is derived from an EMBL/GenBank/DDBJ whole genome shotgun (WGS) entry which is preliminary data.</text>
</comment>
<sequence>MVTIIIAFFTLAGFNFSFWLLIGLARFLFEKIPHSPKKKRGRKVKPIIPQDVAALIPAHNEELTIERTIRALFRVLPKKNIYVASDYSTDRTVEIVKSLGVKVLDIKPNLGKARALVRTLKHFGLLEMYKAIIINDADAEIDKNYLKLALPFFNDKKIAAVATHGITRIRDYSFWEKYFIAYRMRLWRVIQIGMRYGQTWKFTNVTFIIPGSLSLYRSSVLKKLEIDAPNLIIEDFNMTFELRKKKLGRIAYNPAIFGIHQDPYKLKDYIKQIKRWDLGFWQTVKRNGIWPSLFWLSTGAFIIELLSYALFILAVPILIILFAINSFEPISVPFVVKHLSIMDLIVGLFVMDYLITAIAAVAEKRPAILLYGVGFLL</sequence>
<feature type="transmembrane region" description="Helical" evidence="4">
    <location>
        <begin position="6"/>
        <end position="29"/>
    </location>
</feature>
<keyword evidence="4" id="KW-0472">Membrane</keyword>
<dbReference type="EMBL" id="LCAG01000031">
    <property type="protein sequence ID" value="KKR85811.1"/>
    <property type="molecule type" value="Genomic_DNA"/>
</dbReference>
<evidence type="ECO:0000313" key="7">
    <source>
        <dbReference type="Proteomes" id="UP000034854"/>
    </source>
</evidence>
<dbReference type="SUPFAM" id="SSF53448">
    <property type="entry name" value="Nucleotide-diphospho-sugar transferases"/>
    <property type="match status" value="1"/>
</dbReference>
<gene>
    <name evidence="6" type="ORF">UU34_C0031G0005</name>
</gene>
<feature type="transmembrane region" description="Helical" evidence="4">
    <location>
        <begin position="344"/>
        <end position="362"/>
    </location>
</feature>
<dbReference type="CDD" id="cd06423">
    <property type="entry name" value="CESA_like"/>
    <property type="match status" value="1"/>
</dbReference>
<evidence type="ECO:0000256" key="2">
    <source>
        <dbReference type="ARBA" id="ARBA00022676"/>
    </source>
</evidence>